<evidence type="ECO:0000313" key="4">
    <source>
        <dbReference type="Proteomes" id="UP000626180"/>
    </source>
</evidence>
<evidence type="ECO:0000313" key="3">
    <source>
        <dbReference type="EMBL" id="MBF8641022.1"/>
    </source>
</evidence>
<dbReference type="SUPFAM" id="SSF103481">
    <property type="entry name" value="Multidrug resistance efflux transporter EmrE"/>
    <property type="match status" value="2"/>
</dbReference>
<feature type="transmembrane region" description="Helical" evidence="1">
    <location>
        <begin position="131"/>
        <end position="147"/>
    </location>
</feature>
<reference evidence="3 4" key="1">
    <citation type="submission" date="2020-10" db="EMBL/GenBank/DDBJ databases">
        <title>Genome sequences of Pseudomonas isolates.</title>
        <authorList>
            <person name="Wessels L."/>
            <person name="Reich F."/>
            <person name="Hammerl J."/>
        </authorList>
    </citation>
    <scope>NUCLEOTIDE SEQUENCE [LARGE SCALE GENOMIC DNA]</scope>
    <source>
        <strain evidence="3 4">20-MO00624-0</strain>
    </source>
</reference>
<dbReference type="InterPro" id="IPR000620">
    <property type="entry name" value="EamA_dom"/>
</dbReference>
<feature type="transmembrane region" description="Helical" evidence="1">
    <location>
        <begin position="186"/>
        <end position="206"/>
    </location>
</feature>
<organism evidence="3 4">
    <name type="scientific">Pseudomonas luteola</name>
    <dbReference type="NCBI Taxonomy" id="47886"/>
    <lineage>
        <taxon>Bacteria</taxon>
        <taxon>Pseudomonadati</taxon>
        <taxon>Pseudomonadota</taxon>
        <taxon>Gammaproteobacteria</taxon>
        <taxon>Pseudomonadales</taxon>
        <taxon>Pseudomonadaceae</taxon>
        <taxon>Pseudomonas</taxon>
    </lineage>
</organism>
<evidence type="ECO:0000259" key="2">
    <source>
        <dbReference type="Pfam" id="PF00892"/>
    </source>
</evidence>
<sequence length="402" mass="43612">MSLQSSSGLAEQPLKGIGLICLAILLFASHDTMSKYLSGFYPIVMVVWARYVSHTVLMLGVFGPRMGMGVIRTRRPGLQIARALCLIGTSLFFTAGLRYLPLAEATAVNFLAPLIVTALSVPLLKERVTRPQWIAVVTGFVGVLIIIRPGSSLFTPAVLLPLGSAVMFGIYQILTRILSSTDSPTTSNFIAGLVNSVIMTSLLPFFWEPPSWTHAILMIGLGACGMGGHLLLTQAFRYAPPALLAPFSYGQIICAGLMGFIFFGHVPDEGALVGMTIISLSGLAVAWQQRRARKPITSSRRSIMASSESRIATASPGRYITRLCKHWGHKFQVEFDDGKGFIQFPAGTCHLEAQGDVLLAKIEFPAEELERMEGVVADHLQRMGSGETLQIDWVRVSSSPTE</sequence>
<feature type="transmembrane region" description="Helical" evidence="1">
    <location>
        <begin position="83"/>
        <end position="100"/>
    </location>
</feature>
<keyword evidence="1" id="KW-1133">Transmembrane helix</keyword>
<feature type="transmembrane region" description="Helical" evidence="1">
    <location>
        <begin position="212"/>
        <end position="232"/>
    </location>
</feature>
<accession>A0ABS0FL38</accession>
<dbReference type="PANTHER" id="PTHR22911:SF103">
    <property type="entry name" value="BLR2811 PROTEIN"/>
    <property type="match status" value="1"/>
</dbReference>
<dbReference type="PANTHER" id="PTHR22911">
    <property type="entry name" value="ACYL-MALONYL CONDENSING ENZYME-RELATED"/>
    <property type="match status" value="1"/>
</dbReference>
<dbReference type="Gene3D" id="3.30.310.50">
    <property type="entry name" value="Alpha-D-phosphohexomutase, C-terminal domain"/>
    <property type="match status" value="1"/>
</dbReference>
<protein>
    <submittedName>
        <fullName evidence="3">DUF2218 domain-containing protein</fullName>
    </submittedName>
</protein>
<dbReference type="InterPro" id="IPR037185">
    <property type="entry name" value="EmrE-like"/>
</dbReference>
<feature type="domain" description="EamA" evidence="2">
    <location>
        <begin position="15"/>
        <end position="147"/>
    </location>
</feature>
<feature type="transmembrane region" description="Helical" evidence="1">
    <location>
        <begin position="244"/>
        <end position="264"/>
    </location>
</feature>
<comment type="caution">
    <text evidence="3">The sequence shown here is derived from an EMBL/GenBank/DDBJ whole genome shotgun (WGS) entry which is preliminary data.</text>
</comment>
<proteinExistence type="predicted"/>
<gene>
    <name evidence="3" type="ORF">IRZ65_10035</name>
</gene>
<dbReference type="EMBL" id="JADMCD010000004">
    <property type="protein sequence ID" value="MBF8641022.1"/>
    <property type="molecule type" value="Genomic_DNA"/>
</dbReference>
<feature type="transmembrane region" description="Helical" evidence="1">
    <location>
        <begin position="106"/>
        <end position="124"/>
    </location>
</feature>
<dbReference type="Gene3D" id="1.10.3730.20">
    <property type="match status" value="1"/>
</dbReference>
<dbReference type="Pfam" id="PF09981">
    <property type="entry name" value="DUF2218"/>
    <property type="match status" value="1"/>
</dbReference>
<dbReference type="Pfam" id="PF00892">
    <property type="entry name" value="EamA"/>
    <property type="match status" value="2"/>
</dbReference>
<dbReference type="InterPro" id="IPR014543">
    <property type="entry name" value="UCP028291"/>
</dbReference>
<feature type="transmembrane region" description="Helical" evidence="1">
    <location>
        <begin position="12"/>
        <end position="28"/>
    </location>
</feature>
<keyword evidence="1" id="KW-0812">Transmembrane</keyword>
<feature type="transmembrane region" description="Helical" evidence="1">
    <location>
        <begin position="40"/>
        <end position="62"/>
    </location>
</feature>
<keyword evidence="1" id="KW-0472">Membrane</keyword>
<feature type="transmembrane region" description="Helical" evidence="1">
    <location>
        <begin position="153"/>
        <end position="174"/>
    </location>
</feature>
<feature type="domain" description="EamA" evidence="2">
    <location>
        <begin position="157"/>
        <end position="281"/>
    </location>
</feature>
<dbReference type="Proteomes" id="UP000626180">
    <property type="component" value="Unassembled WGS sequence"/>
</dbReference>
<name>A0ABS0FL38_PSELU</name>
<feature type="transmembrane region" description="Helical" evidence="1">
    <location>
        <begin position="270"/>
        <end position="287"/>
    </location>
</feature>
<evidence type="ECO:0000256" key="1">
    <source>
        <dbReference type="SAM" id="Phobius"/>
    </source>
</evidence>
<keyword evidence="4" id="KW-1185">Reference proteome</keyword>